<keyword evidence="5 8" id="KW-1133">Transmembrane helix</keyword>
<feature type="transmembrane region" description="Helical" evidence="8">
    <location>
        <begin position="185"/>
        <end position="204"/>
    </location>
</feature>
<feature type="transmembrane region" description="Helical" evidence="8">
    <location>
        <begin position="159"/>
        <end position="178"/>
    </location>
</feature>
<organism evidence="10">
    <name type="scientific">marine metagenome</name>
    <dbReference type="NCBI Taxonomy" id="408172"/>
    <lineage>
        <taxon>unclassified sequences</taxon>
        <taxon>metagenomes</taxon>
        <taxon>ecological metagenomes</taxon>
    </lineage>
</organism>
<feature type="transmembrane region" description="Helical" evidence="8">
    <location>
        <begin position="30"/>
        <end position="46"/>
    </location>
</feature>
<comment type="subcellular location">
    <subcellularLocation>
        <location evidence="1">Cell membrane</location>
        <topology evidence="1">Multi-pass membrane protein</topology>
    </subcellularLocation>
</comment>
<evidence type="ECO:0000313" key="10">
    <source>
        <dbReference type="EMBL" id="SVA02259.1"/>
    </source>
</evidence>
<keyword evidence="7" id="KW-0012">Acyltransferase</keyword>
<dbReference type="Pfam" id="PF20154">
    <property type="entry name" value="LNT_N"/>
    <property type="match status" value="1"/>
</dbReference>
<dbReference type="PANTHER" id="PTHR38686:SF1">
    <property type="entry name" value="APOLIPOPROTEIN N-ACYLTRANSFERASE"/>
    <property type="match status" value="1"/>
</dbReference>
<dbReference type="HAMAP" id="MF_01148">
    <property type="entry name" value="Lnt"/>
    <property type="match status" value="1"/>
</dbReference>
<evidence type="ECO:0000256" key="8">
    <source>
        <dbReference type="SAM" id="Phobius"/>
    </source>
</evidence>
<accession>A0A381SFI9</accession>
<evidence type="ECO:0000256" key="1">
    <source>
        <dbReference type="ARBA" id="ARBA00004651"/>
    </source>
</evidence>
<dbReference type="InterPro" id="IPR036526">
    <property type="entry name" value="C-N_Hydrolase_sf"/>
</dbReference>
<dbReference type="InterPro" id="IPR004563">
    <property type="entry name" value="Apolipo_AcylTrfase"/>
</dbReference>
<name>A0A381SFI9_9ZZZZ</name>
<evidence type="ECO:0000256" key="4">
    <source>
        <dbReference type="ARBA" id="ARBA00022692"/>
    </source>
</evidence>
<dbReference type="InterPro" id="IPR045378">
    <property type="entry name" value="LNT_N"/>
</dbReference>
<gene>
    <name evidence="10" type="ORF">METZ01_LOCUS55113</name>
</gene>
<dbReference type="SUPFAM" id="SSF56317">
    <property type="entry name" value="Carbon-nitrogen hydrolase"/>
    <property type="match status" value="1"/>
</dbReference>
<dbReference type="Gene3D" id="3.60.110.10">
    <property type="entry name" value="Carbon-nitrogen hydrolase"/>
    <property type="match status" value="1"/>
</dbReference>
<dbReference type="NCBIfam" id="TIGR00546">
    <property type="entry name" value="lnt"/>
    <property type="match status" value="1"/>
</dbReference>
<keyword evidence="6 8" id="KW-0472">Membrane</keyword>
<evidence type="ECO:0000256" key="3">
    <source>
        <dbReference type="ARBA" id="ARBA00022679"/>
    </source>
</evidence>
<feature type="domain" description="CN hydrolase" evidence="9">
    <location>
        <begin position="220"/>
        <end position="461"/>
    </location>
</feature>
<feature type="transmembrane region" description="Helical" evidence="8">
    <location>
        <begin position="77"/>
        <end position="101"/>
    </location>
</feature>
<feature type="transmembrane region" description="Helical" evidence="8">
    <location>
        <begin position="113"/>
        <end position="130"/>
    </location>
</feature>
<feature type="transmembrane region" description="Helical" evidence="8">
    <location>
        <begin position="53"/>
        <end position="71"/>
    </location>
</feature>
<reference evidence="10" key="1">
    <citation type="submission" date="2018-05" db="EMBL/GenBank/DDBJ databases">
        <authorList>
            <person name="Lanie J.A."/>
            <person name="Ng W.-L."/>
            <person name="Kazmierczak K.M."/>
            <person name="Andrzejewski T.M."/>
            <person name="Davidsen T.M."/>
            <person name="Wayne K.J."/>
            <person name="Tettelin H."/>
            <person name="Glass J.I."/>
            <person name="Rusch D."/>
            <person name="Podicherti R."/>
            <person name="Tsui H.-C.T."/>
            <person name="Winkler M.E."/>
        </authorList>
    </citation>
    <scope>NUCLEOTIDE SEQUENCE</scope>
</reference>
<dbReference type="PROSITE" id="PS50263">
    <property type="entry name" value="CN_HYDROLASE"/>
    <property type="match status" value="1"/>
</dbReference>
<dbReference type="AlphaFoldDB" id="A0A381SFI9"/>
<dbReference type="CDD" id="cd07571">
    <property type="entry name" value="ALP_N-acyl_transferase"/>
    <property type="match status" value="1"/>
</dbReference>
<keyword evidence="4 8" id="KW-0812">Transmembrane</keyword>
<proteinExistence type="inferred from homology"/>
<dbReference type="EMBL" id="UINC01002987">
    <property type="protein sequence ID" value="SVA02259.1"/>
    <property type="molecule type" value="Genomic_DNA"/>
</dbReference>
<dbReference type="PANTHER" id="PTHR38686">
    <property type="entry name" value="APOLIPOPROTEIN N-ACYLTRANSFERASE"/>
    <property type="match status" value="1"/>
</dbReference>
<keyword evidence="3" id="KW-0808">Transferase</keyword>
<evidence type="ECO:0000256" key="7">
    <source>
        <dbReference type="ARBA" id="ARBA00023315"/>
    </source>
</evidence>
<dbReference type="GO" id="GO:0016410">
    <property type="term" value="F:N-acyltransferase activity"/>
    <property type="evidence" value="ECO:0007669"/>
    <property type="project" value="InterPro"/>
</dbReference>
<evidence type="ECO:0000256" key="2">
    <source>
        <dbReference type="ARBA" id="ARBA00022475"/>
    </source>
</evidence>
<evidence type="ECO:0000256" key="5">
    <source>
        <dbReference type="ARBA" id="ARBA00022989"/>
    </source>
</evidence>
<keyword evidence="2" id="KW-1003">Cell membrane</keyword>
<evidence type="ECO:0000259" key="9">
    <source>
        <dbReference type="PROSITE" id="PS50263"/>
    </source>
</evidence>
<dbReference type="Pfam" id="PF00795">
    <property type="entry name" value="CN_hydrolase"/>
    <property type="match status" value="1"/>
</dbReference>
<dbReference type="InterPro" id="IPR003010">
    <property type="entry name" value="C-N_Hydrolase"/>
</dbReference>
<sequence>MRISHFTITLIISAILTGLAQQPLQLGWLAWFSLVPFIFILNRIDSKKAYFKAGFIWGFVYYLTVIFWLAMNIGTTPLIGMISMLAAVLYCSLNIAVISLIMGFLKSYYSQRWFWLMPLVWTSVEYIRNMDVLTGGPWTSLANTQLDFHTLVQNAEISGIYGITFWIILLNVCIYNWIDRPYSKHLFSVVSIFIIPWITGLYLIPNPQTDFKNKIDIALIQPNIHLSQKWKPGAIRQNIESLLTLSKPEIEKSVDVVIWPESATPAYILQGNQYYLKWIQSELGNTKLLSGIPYYTGEKQSRQFFNSVVLVSSDSVSKIYNKLMLVPMAEHIPLSGYFPSLKELNFGQANFTHGDEYRLFNIQNTPFAAMICFESTFPSLSANFVKRGAQVLVYVVNDGWYESPPEPQQHAKQAVYRAIENRRPVLRCTNTGISMVISPSGNITKELPLNQSGVISAAIIPNNELTFYTRYGDVIAQLSTVISMCFILGVLIRKK</sequence>
<dbReference type="GO" id="GO:0005886">
    <property type="term" value="C:plasma membrane"/>
    <property type="evidence" value="ECO:0007669"/>
    <property type="project" value="UniProtKB-SubCell"/>
</dbReference>
<evidence type="ECO:0000256" key="6">
    <source>
        <dbReference type="ARBA" id="ARBA00023136"/>
    </source>
</evidence>
<dbReference type="GO" id="GO:0042158">
    <property type="term" value="P:lipoprotein biosynthetic process"/>
    <property type="evidence" value="ECO:0007669"/>
    <property type="project" value="InterPro"/>
</dbReference>
<feature type="transmembrane region" description="Helical" evidence="8">
    <location>
        <begin position="474"/>
        <end position="492"/>
    </location>
</feature>
<protein>
    <recommendedName>
        <fullName evidence="9">CN hydrolase domain-containing protein</fullName>
    </recommendedName>
</protein>